<proteinExistence type="predicted"/>
<dbReference type="AlphaFoldDB" id="A0AAN7RET5"/>
<sequence>MTKVKRSRRSAGKSGLRVVHISSPMKVKTSASEFRAVVQELTGQDSDMTWFMPEKRSTDHIETDHHHHQHRGAWNTHLYHPVPVPVPVPVKDEIAHHQYGEILHVNQTFTDADDHQHRHNMTYCSSTSNDHGVLGFGTANEECMININDYSPETESPTESESMMVERFDENLFSMPHVARRFRESHYYPQAQVQAQLVVVPHKLALLDVLN</sequence>
<reference evidence="2 3" key="1">
    <citation type="journal article" date="2023" name="Hortic Res">
        <title>Pangenome of water caltrop reveals structural variations and asymmetric subgenome divergence after allopolyploidization.</title>
        <authorList>
            <person name="Zhang X."/>
            <person name="Chen Y."/>
            <person name="Wang L."/>
            <person name="Yuan Y."/>
            <person name="Fang M."/>
            <person name="Shi L."/>
            <person name="Lu R."/>
            <person name="Comes H.P."/>
            <person name="Ma Y."/>
            <person name="Chen Y."/>
            <person name="Huang G."/>
            <person name="Zhou Y."/>
            <person name="Zheng Z."/>
            <person name="Qiu Y."/>
        </authorList>
    </citation>
    <scope>NUCLEOTIDE SEQUENCE [LARGE SCALE GENOMIC DNA]</scope>
    <source>
        <strain evidence="2">F231</strain>
    </source>
</reference>
<feature type="domain" description="VQ" evidence="1">
    <location>
        <begin position="21"/>
        <end position="47"/>
    </location>
</feature>
<name>A0AAN7RET5_TRANT</name>
<evidence type="ECO:0000259" key="1">
    <source>
        <dbReference type="Pfam" id="PF05678"/>
    </source>
</evidence>
<evidence type="ECO:0000313" key="2">
    <source>
        <dbReference type="EMBL" id="KAK4796546.1"/>
    </source>
</evidence>
<accession>A0AAN7RET5</accession>
<dbReference type="EMBL" id="JAXQNO010000006">
    <property type="protein sequence ID" value="KAK4796546.1"/>
    <property type="molecule type" value="Genomic_DNA"/>
</dbReference>
<dbReference type="PANTHER" id="PTHR33624:SF17">
    <property type="entry name" value="OS07G0687400 PROTEIN"/>
    <property type="match status" value="1"/>
</dbReference>
<comment type="caution">
    <text evidence="2">The sequence shown here is derived from an EMBL/GenBank/DDBJ whole genome shotgun (WGS) entry which is preliminary data.</text>
</comment>
<dbReference type="Pfam" id="PF05678">
    <property type="entry name" value="VQ"/>
    <property type="match status" value="1"/>
</dbReference>
<dbReference type="InterPro" id="IPR039335">
    <property type="entry name" value="SIB1/2"/>
</dbReference>
<dbReference type="Proteomes" id="UP001346149">
    <property type="component" value="Unassembled WGS sequence"/>
</dbReference>
<evidence type="ECO:0000313" key="3">
    <source>
        <dbReference type="Proteomes" id="UP001346149"/>
    </source>
</evidence>
<dbReference type="PANTHER" id="PTHR33624">
    <property type="entry name" value="SIGMA FACTOR BINDING PROTEIN 1, CHLOROPLASTIC"/>
    <property type="match status" value="1"/>
</dbReference>
<dbReference type="InterPro" id="IPR008889">
    <property type="entry name" value="VQ"/>
</dbReference>
<protein>
    <recommendedName>
        <fullName evidence="1">VQ domain-containing protein</fullName>
    </recommendedName>
</protein>
<organism evidence="2 3">
    <name type="scientific">Trapa natans</name>
    <name type="common">Water chestnut</name>
    <dbReference type="NCBI Taxonomy" id="22666"/>
    <lineage>
        <taxon>Eukaryota</taxon>
        <taxon>Viridiplantae</taxon>
        <taxon>Streptophyta</taxon>
        <taxon>Embryophyta</taxon>
        <taxon>Tracheophyta</taxon>
        <taxon>Spermatophyta</taxon>
        <taxon>Magnoliopsida</taxon>
        <taxon>eudicotyledons</taxon>
        <taxon>Gunneridae</taxon>
        <taxon>Pentapetalae</taxon>
        <taxon>rosids</taxon>
        <taxon>malvids</taxon>
        <taxon>Myrtales</taxon>
        <taxon>Lythraceae</taxon>
        <taxon>Trapa</taxon>
    </lineage>
</organism>
<gene>
    <name evidence="2" type="ORF">SAY86_028872</name>
</gene>
<keyword evidence="3" id="KW-1185">Reference proteome</keyword>